<dbReference type="InterPro" id="IPR009057">
    <property type="entry name" value="Homeodomain-like_sf"/>
</dbReference>
<evidence type="ECO:0008006" key="3">
    <source>
        <dbReference type="Google" id="ProtNLM"/>
    </source>
</evidence>
<proteinExistence type="predicted"/>
<evidence type="ECO:0000313" key="1">
    <source>
        <dbReference type="EMBL" id="KAK5992412.1"/>
    </source>
</evidence>
<protein>
    <recommendedName>
        <fullName evidence="3">Transposase Tc1-like domain-containing protein</fullName>
    </recommendedName>
</protein>
<reference evidence="1 2" key="1">
    <citation type="submission" date="2024-01" db="EMBL/GenBank/DDBJ databases">
        <title>Complete genome of Cladobotryum mycophilum ATHUM6906.</title>
        <authorList>
            <person name="Christinaki A.C."/>
            <person name="Myridakis A.I."/>
            <person name="Kouvelis V.N."/>
        </authorList>
    </citation>
    <scope>NUCLEOTIDE SEQUENCE [LARGE SCALE GENOMIC DNA]</scope>
    <source>
        <strain evidence="1 2">ATHUM6906</strain>
    </source>
</reference>
<evidence type="ECO:0000313" key="2">
    <source>
        <dbReference type="Proteomes" id="UP001338125"/>
    </source>
</evidence>
<accession>A0ABR0SJU4</accession>
<comment type="caution">
    <text evidence="1">The sequence shown here is derived from an EMBL/GenBank/DDBJ whole genome shotgun (WGS) entry which is preliminary data.</text>
</comment>
<dbReference type="EMBL" id="JAVFKD010000012">
    <property type="protein sequence ID" value="KAK5992412.1"/>
    <property type="molecule type" value="Genomic_DNA"/>
</dbReference>
<organism evidence="1 2">
    <name type="scientific">Cladobotryum mycophilum</name>
    <dbReference type="NCBI Taxonomy" id="491253"/>
    <lineage>
        <taxon>Eukaryota</taxon>
        <taxon>Fungi</taxon>
        <taxon>Dikarya</taxon>
        <taxon>Ascomycota</taxon>
        <taxon>Pezizomycotina</taxon>
        <taxon>Sordariomycetes</taxon>
        <taxon>Hypocreomycetidae</taxon>
        <taxon>Hypocreales</taxon>
        <taxon>Hypocreaceae</taxon>
        <taxon>Cladobotryum</taxon>
    </lineage>
</organism>
<sequence length="140" mass="15399">MTNMTDITTRTTVIVLKSAAGKTSREVSEITGLSIRTIDRIYARAVDRGFDPDIRPLKISLEFIQDAPRSGRPSKQTEQVKNSISAKVRGDQCGGEKSCADLAEELGQEGHSVSATTVWRVLKNAEPKKTTKPLRKPDLM</sequence>
<gene>
    <name evidence="1" type="ORF">PT974_05816</name>
</gene>
<name>A0ABR0SJU4_9HYPO</name>
<dbReference type="SUPFAM" id="SSF46689">
    <property type="entry name" value="Homeodomain-like"/>
    <property type="match status" value="1"/>
</dbReference>
<dbReference type="Proteomes" id="UP001338125">
    <property type="component" value="Unassembled WGS sequence"/>
</dbReference>
<keyword evidence="2" id="KW-1185">Reference proteome</keyword>